<feature type="domain" description="ABC transporter" evidence="8">
    <location>
        <begin position="334"/>
        <end position="568"/>
    </location>
</feature>
<sequence>MLLMRLTRLMGKSHALLLRHYLLWVFSYCLMQGLTFVLVVPIIHALLDLRVDDALMWLLPLGVGVVLTGYLHYRAAYSGFQVAATLMSQLRRRIGDHVVTLPLGWFVRANTSRLGLLLSQGVMEILGLPAHQLTPLLRAVITPAVVVVATSFFDWRVALCAAFLFPMLGLVYWWAGRLGRTADRAVQTANAQACDRMVEFAQSQPVLRTYGKSAQGYQQFDQALVAQSRAGRRQLWLVLPPLLLNTWLGQLALMGLMAGITWLVVMEGDAAQQTTLFALLVLVSRVIDPLSEVASYGSGIRMASAQMEAAENVLSQLSLPAPTEPVPLPQHYTIELRDVTFSYQPGVRALQRVSATLPANSVTAVVGASGSGKTTLTKLIARFFDPDNGVIAIGGINVKSFPVMQHMNMISQVFQDNYLFSGTLRENLMMGNPAADDDTLKNVLKLTRLDEVVQRLPLGLDSRVGEGGGFLSGGERQRAALARALLKNAPILLLDEATGALDPENQEAIAQGLNALRGHCTMLVIAHQLHTIRNADNILVLDHGQIVEQGNHQQLLAKNGRYAALWQAKVRAEGWRIVHPREDQGGDNV</sequence>
<dbReference type="InterPro" id="IPR017871">
    <property type="entry name" value="ABC_transporter-like_CS"/>
</dbReference>
<name>A0ABX9ARE6_9ENTR</name>
<dbReference type="SUPFAM" id="SSF52540">
    <property type="entry name" value="P-loop containing nucleoside triphosphate hydrolases"/>
    <property type="match status" value="1"/>
</dbReference>
<dbReference type="InterPro" id="IPR039421">
    <property type="entry name" value="Type_1_exporter"/>
</dbReference>
<evidence type="ECO:0000256" key="2">
    <source>
        <dbReference type="ARBA" id="ARBA00022692"/>
    </source>
</evidence>
<feature type="transmembrane region" description="Helical" evidence="7">
    <location>
        <begin position="21"/>
        <end position="43"/>
    </location>
</feature>
<dbReference type="InterPro" id="IPR003439">
    <property type="entry name" value="ABC_transporter-like_ATP-bd"/>
</dbReference>
<dbReference type="Gene3D" id="3.40.50.300">
    <property type="entry name" value="P-loop containing nucleotide triphosphate hydrolases"/>
    <property type="match status" value="1"/>
</dbReference>
<keyword evidence="5 7" id="KW-1133">Transmembrane helix</keyword>
<accession>A0ABX9ARE6</accession>
<dbReference type="PANTHER" id="PTHR24221">
    <property type="entry name" value="ATP-BINDING CASSETTE SUB-FAMILY B"/>
    <property type="match status" value="1"/>
</dbReference>
<keyword evidence="4 10" id="KW-0067">ATP-binding</keyword>
<feature type="transmembrane region" description="Helical" evidence="7">
    <location>
        <begin position="155"/>
        <end position="175"/>
    </location>
</feature>
<evidence type="ECO:0000313" key="10">
    <source>
        <dbReference type="EMBL" id="QZN97557.1"/>
    </source>
</evidence>
<dbReference type="EMBL" id="CP081864">
    <property type="protein sequence ID" value="QZN97557.1"/>
    <property type="molecule type" value="Genomic_DNA"/>
</dbReference>
<dbReference type="InterPro" id="IPR011527">
    <property type="entry name" value="ABC1_TM_dom"/>
</dbReference>
<keyword evidence="3" id="KW-0547">Nucleotide-binding</keyword>
<dbReference type="PROSITE" id="PS50893">
    <property type="entry name" value="ABC_TRANSPORTER_2"/>
    <property type="match status" value="1"/>
</dbReference>
<gene>
    <name evidence="10" type="ORF">K6K13_09645</name>
</gene>
<evidence type="ECO:0000256" key="4">
    <source>
        <dbReference type="ARBA" id="ARBA00022840"/>
    </source>
</evidence>
<keyword evidence="11" id="KW-1185">Reference proteome</keyword>
<dbReference type="Pfam" id="PF00005">
    <property type="entry name" value="ABC_tran"/>
    <property type="match status" value="1"/>
</dbReference>
<dbReference type="InterPro" id="IPR036640">
    <property type="entry name" value="ABC1_TM_sf"/>
</dbReference>
<dbReference type="Pfam" id="PF00664">
    <property type="entry name" value="ABC_membrane"/>
    <property type="match status" value="1"/>
</dbReference>
<evidence type="ECO:0000259" key="9">
    <source>
        <dbReference type="PROSITE" id="PS50929"/>
    </source>
</evidence>
<evidence type="ECO:0000259" key="8">
    <source>
        <dbReference type="PROSITE" id="PS50893"/>
    </source>
</evidence>
<dbReference type="PROSITE" id="PS50929">
    <property type="entry name" value="ABC_TM1F"/>
    <property type="match status" value="1"/>
</dbReference>
<dbReference type="InterPro" id="IPR027417">
    <property type="entry name" value="P-loop_NTPase"/>
</dbReference>
<feature type="transmembrane region" description="Helical" evidence="7">
    <location>
        <begin position="55"/>
        <end position="73"/>
    </location>
</feature>
<dbReference type="GO" id="GO:0005524">
    <property type="term" value="F:ATP binding"/>
    <property type="evidence" value="ECO:0007669"/>
    <property type="project" value="UniProtKB-KW"/>
</dbReference>
<dbReference type="RefSeq" id="WP_222160594.1">
    <property type="nucleotide sequence ID" value="NZ_CP081864.1"/>
</dbReference>
<dbReference type="SMART" id="SM00382">
    <property type="entry name" value="AAA"/>
    <property type="match status" value="1"/>
</dbReference>
<keyword evidence="6 7" id="KW-0472">Membrane</keyword>
<dbReference type="PROSITE" id="PS00211">
    <property type="entry name" value="ABC_TRANSPORTER_1"/>
    <property type="match status" value="1"/>
</dbReference>
<evidence type="ECO:0000256" key="3">
    <source>
        <dbReference type="ARBA" id="ARBA00022741"/>
    </source>
</evidence>
<feature type="transmembrane region" description="Helical" evidence="7">
    <location>
        <begin position="242"/>
        <end position="265"/>
    </location>
</feature>
<dbReference type="Proteomes" id="UP000825886">
    <property type="component" value="Chromosome"/>
</dbReference>
<dbReference type="Gene3D" id="1.20.1560.10">
    <property type="entry name" value="ABC transporter type 1, transmembrane domain"/>
    <property type="match status" value="1"/>
</dbReference>
<organism evidence="10 11">
    <name type="scientific">Symbiopectobacterium purcellii</name>
    <dbReference type="NCBI Taxonomy" id="2871826"/>
    <lineage>
        <taxon>Bacteria</taxon>
        <taxon>Pseudomonadati</taxon>
        <taxon>Pseudomonadota</taxon>
        <taxon>Gammaproteobacteria</taxon>
        <taxon>Enterobacterales</taxon>
        <taxon>Enterobacteriaceae</taxon>
    </lineage>
</organism>
<dbReference type="PANTHER" id="PTHR24221:SF654">
    <property type="entry name" value="ATP-BINDING CASSETTE SUB-FAMILY B MEMBER 6"/>
    <property type="match status" value="1"/>
</dbReference>
<dbReference type="SUPFAM" id="SSF90123">
    <property type="entry name" value="ABC transporter transmembrane region"/>
    <property type="match status" value="1"/>
</dbReference>
<evidence type="ECO:0000313" key="11">
    <source>
        <dbReference type="Proteomes" id="UP000825886"/>
    </source>
</evidence>
<feature type="domain" description="ABC transmembrane type-1" evidence="9">
    <location>
        <begin position="22"/>
        <end position="302"/>
    </location>
</feature>
<evidence type="ECO:0000256" key="5">
    <source>
        <dbReference type="ARBA" id="ARBA00022989"/>
    </source>
</evidence>
<protein>
    <submittedName>
        <fullName evidence="10">ABC transporter ATP-binding protein/permease</fullName>
    </submittedName>
</protein>
<dbReference type="InterPro" id="IPR003593">
    <property type="entry name" value="AAA+_ATPase"/>
</dbReference>
<proteinExistence type="predicted"/>
<evidence type="ECO:0000256" key="7">
    <source>
        <dbReference type="SAM" id="Phobius"/>
    </source>
</evidence>
<evidence type="ECO:0000256" key="1">
    <source>
        <dbReference type="ARBA" id="ARBA00004651"/>
    </source>
</evidence>
<keyword evidence="2 7" id="KW-0812">Transmembrane</keyword>
<reference evidence="10 11" key="1">
    <citation type="submission" date="2021-08" db="EMBL/GenBank/DDBJ databases">
        <title>Culture and genomic analysis of Symbiopectobacterium purcellii sp. nov. gen. nov., isolated from the leafhopper Empoasca decipiens.</title>
        <authorList>
            <person name="Nadal-Jimenez P."/>
            <person name="Siozios S."/>
            <person name="Halliday N."/>
            <person name="Camara M."/>
            <person name="Hurst G.D.D."/>
        </authorList>
    </citation>
    <scope>NUCLEOTIDE SEQUENCE [LARGE SCALE GENOMIC DNA]</scope>
    <source>
        <strain evidence="10 11">SyEd1</strain>
    </source>
</reference>
<comment type="subcellular location">
    <subcellularLocation>
        <location evidence="1">Cell membrane</location>
        <topology evidence="1">Multi-pass membrane protein</topology>
    </subcellularLocation>
</comment>
<evidence type="ECO:0000256" key="6">
    <source>
        <dbReference type="ARBA" id="ARBA00023136"/>
    </source>
</evidence>